<dbReference type="Proteomes" id="UP000013968">
    <property type="component" value="Chromosome"/>
</dbReference>
<keyword evidence="2" id="KW-1185">Reference proteome</keyword>
<dbReference type="HOGENOM" id="CLU_2550893_0_0_11"/>
<dbReference type="GO" id="GO:0016740">
    <property type="term" value="F:transferase activity"/>
    <property type="evidence" value="ECO:0007669"/>
    <property type="project" value="UniProtKB-KW"/>
</dbReference>
<dbReference type="AlphaFoldDB" id="R4T0T5"/>
<dbReference type="EMBL" id="CP003410">
    <property type="protein sequence ID" value="AGM09224.1"/>
    <property type="molecule type" value="Genomic_DNA"/>
</dbReference>
<accession>R4T0T5</accession>
<dbReference type="KEGG" id="aoi:AORI_6641"/>
<sequence>MIRKLYTLPRYRGSGPWLLEVLIGRLPADVGRVYAEHLLVDEFAGLFFERGGFTVERIEPGGVVRRARPRPDIPATGVQPPP</sequence>
<dbReference type="PATRIC" id="fig|1156913.3.peg.6775"/>
<reference evidence="1 2" key="1">
    <citation type="journal article" date="2013" name="BMC Genomics">
        <title>ContigScape: a Cytoscape plugin facilitating microbial genome gap closing.</title>
        <authorList>
            <person name="Tang B."/>
            <person name="Wang Q."/>
            <person name="Yang M."/>
            <person name="Xie F."/>
            <person name="Zhu Y."/>
            <person name="Zhuo Y."/>
            <person name="Wang S."/>
            <person name="Gao H."/>
            <person name="Ding X."/>
            <person name="Zhang L."/>
            <person name="Zhao G."/>
            <person name="Zheng H."/>
        </authorList>
    </citation>
    <scope>NUCLEOTIDE SEQUENCE [LARGE SCALE GENOMIC DNA]</scope>
    <source>
        <strain evidence="1 2">HCCB10007</strain>
    </source>
</reference>
<keyword evidence="1" id="KW-0808">Transferase</keyword>
<protein>
    <submittedName>
        <fullName evidence="1">Acetyltransferase</fullName>
    </submittedName>
</protein>
<organism evidence="1 2">
    <name type="scientific">Amycolatopsis keratiniphila</name>
    <dbReference type="NCBI Taxonomy" id="129921"/>
    <lineage>
        <taxon>Bacteria</taxon>
        <taxon>Bacillati</taxon>
        <taxon>Actinomycetota</taxon>
        <taxon>Actinomycetes</taxon>
        <taxon>Pseudonocardiales</taxon>
        <taxon>Pseudonocardiaceae</taxon>
        <taxon>Amycolatopsis</taxon>
        <taxon>Amycolatopsis japonica group</taxon>
    </lineage>
</organism>
<evidence type="ECO:0000313" key="2">
    <source>
        <dbReference type="Proteomes" id="UP000013968"/>
    </source>
</evidence>
<evidence type="ECO:0000313" key="1">
    <source>
        <dbReference type="EMBL" id="AGM09224.1"/>
    </source>
</evidence>
<gene>
    <name evidence="1" type="ORF">AORI_6641</name>
</gene>
<proteinExistence type="predicted"/>
<name>R4T0T5_9PSEU</name>